<dbReference type="EMBL" id="BTRK01000005">
    <property type="protein sequence ID" value="GMR55090.1"/>
    <property type="molecule type" value="Genomic_DNA"/>
</dbReference>
<evidence type="ECO:0000313" key="4">
    <source>
        <dbReference type="Proteomes" id="UP001328107"/>
    </source>
</evidence>
<gene>
    <name evidence="2" type="ORF">PMAYCL1PPCAC_25285</name>
    <name evidence="3" type="ORF">PMAYCL1PPCAC_25289</name>
</gene>
<feature type="chain" id="PRO_5044710179" description="Ribosomal protein" evidence="1">
    <location>
        <begin position="23"/>
        <end position="98"/>
    </location>
</feature>
<feature type="non-terminal residue" evidence="2">
    <location>
        <position position="1"/>
    </location>
</feature>
<proteinExistence type="predicted"/>
<keyword evidence="1" id="KW-0732">Signal</keyword>
<reference evidence="4" key="1">
    <citation type="submission" date="2022-10" db="EMBL/GenBank/DDBJ databases">
        <title>Genome assembly of Pristionchus species.</title>
        <authorList>
            <person name="Yoshida K."/>
            <person name="Sommer R.J."/>
        </authorList>
    </citation>
    <scope>NUCLEOTIDE SEQUENCE [LARGE SCALE GENOMIC DNA]</scope>
    <source>
        <strain evidence="4">RS5460</strain>
    </source>
</reference>
<evidence type="ECO:0008006" key="5">
    <source>
        <dbReference type="Google" id="ProtNLM"/>
    </source>
</evidence>
<accession>A0AAN5D3K3</accession>
<name>A0AAN5D3K3_9BILA</name>
<feature type="signal peptide" evidence="1">
    <location>
        <begin position="1"/>
        <end position="22"/>
    </location>
</feature>
<organism evidence="2 4">
    <name type="scientific">Pristionchus mayeri</name>
    <dbReference type="NCBI Taxonomy" id="1317129"/>
    <lineage>
        <taxon>Eukaryota</taxon>
        <taxon>Metazoa</taxon>
        <taxon>Ecdysozoa</taxon>
        <taxon>Nematoda</taxon>
        <taxon>Chromadorea</taxon>
        <taxon>Rhabditida</taxon>
        <taxon>Rhabditina</taxon>
        <taxon>Diplogasteromorpha</taxon>
        <taxon>Diplogasteroidea</taxon>
        <taxon>Neodiplogasteridae</taxon>
        <taxon>Pristionchus</taxon>
    </lineage>
</organism>
<sequence>FMNFINVKIWKIPLIMIHLSECEECAHTDVNIAWRSVHLRMKQYQRACRNAGIQKTKQRRILMQTWPVHARSWNQIAAGGSTRMRSISMILFVSSAVI</sequence>
<dbReference type="Proteomes" id="UP001328107">
    <property type="component" value="Unassembled WGS sequence"/>
</dbReference>
<reference evidence="2" key="2">
    <citation type="submission" date="2023-06" db="EMBL/GenBank/DDBJ databases">
        <title>Genome assembly of Pristionchus species.</title>
        <authorList>
            <person name="Yoshida K."/>
            <person name="Sommer R.J."/>
        </authorList>
    </citation>
    <scope>NUCLEOTIDE SEQUENCE</scope>
    <source>
        <strain evidence="2 4">RS5460</strain>
    </source>
</reference>
<keyword evidence="4" id="KW-1185">Reference proteome</keyword>
<evidence type="ECO:0000256" key="1">
    <source>
        <dbReference type="SAM" id="SignalP"/>
    </source>
</evidence>
<evidence type="ECO:0000313" key="2">
    <source>
        <dbReference type="EMBL" id="GMR55090.1"/>
    </source>
</evidence>
<feature type="non-terminal residue" evidence="2">
    <location>
        <position position="98"/>
    </location>
</feature>
<evidence type="ECO:0000313" key="3">
    <source>
        <dbReference type="EMBL" id="GMR55094.1"/>
    </source>
</evidence>
<dbReference type="EMBL" id="BTRK01000005">
    <property type="protein sequence ID" value="GMR55094.1"/>
    <property type="molecule type" value="Genomic_DNA"/>
</dbReference>
<dbReference type="AlphaFoldDB" id="A0AAN5D3K3"/>
<protein>
    <recommendedName>
        <fullName evidence="5">Ribosomal protein</fullName>
    </recommendedName>
</protein>
<comment type="caution">
    <text evidence="2">The sequence shown here is derived from an EMBL/GenBank/DDBJ whole genome shotgun (WGS) entry which is preliminary data.</text>
</comment>